<keyword evidence="2" id="KW-1185">Reference proteome</keyword>
<name>A0A1I4X0N8_9PROT</name>
<evidence type="ECO:0000313" key="2">
    <source>
        <dbReference type="Proteomes" id="UP000183287"/>
    </source>
</evidence>
<gene>
    <name evidence="1" type="ORF">SAMN05421863_11278</name>
</gene>
<proteinExistence type="predicted"/>
<dbReference type="OrthoDB" id="6555944at2"/>
<dbReference type="RefSeq" id="WP_074907392.1">
    <property type="nucleotide sequence ID" value="NZ_FOUB01000127.1"/>
</dbReference>
<evidence type="ECO:0000313" key="1">
    <source>
        <dbReference type="EMBL" id="SFN18940.1"/>
    </source>
</evidence>
<organism evidence="1 2">
    <name type="scientific">Nitrosomonas communis</name>
    <dbReference type="NCBI Taxonomy" id="44574"/>
    <lineage>
        <taxon>Bacteria</taxon>
        <taxon>Pseudomonadati</taxon>
        <taxon>Pseudomonadota</taxon>
        <taxon>Betaproteobacteria</taxon>
        <taxon>Nitrosomonadales</taxon>
        <taxon>Nitrosomonadaceae</taxon>
        <taxon>Nitrosomonas</taxon>
    </lineage>
</organism>
<accession>A0A1I4X0N8</accession>
<dbReference type="Proteomes" id="UP000183287">
    <property type="component" value="Unassembled WGS sequence"/>
</dbReference>
<sequence>MSLLGAFVSWYSRIKAEHPIVFNFIEFVDESVTSAFVGLTAFMILDSFGYPWGICAAAAGISENMAAKLLSMVKQMIEDRFNYINKGNK</sequence>
<dbReference type="InterPro" id="IPR032126">
    <property type="entry name" value="LydA_holin"/>
</dbReference>
<reference evidence="2" key="1">
    <citation type="submission" date="2016-10" db="EMBL/GenBank/DDBJ databases">
        <authorList>
            <person name="Varghese N."/>
            <person name="Submissions S."/>
        </authorList>
    </citation>
    <scope>NUCLEOTIDE SEQUENCE [LARGE SCALE GENOMIC DNA]</scope>
    <source>
        <strain evidence="2">Nm44</strain>
    </source>
</reference>
<dbReference type="Pfam" id="PF16083">
    <property type="entry name" value="Phage_holin_3_3"/>
    <property type="match status" value="1"/>
</dbReference>
<dbReference type="AlphaFoldDB" id="A0A1I4X0N8"/>
<protein>
    <submittedName>
        <fullName evidence="1">LydA holin phage, holin superfamily III</fullName>
    </submittedName>
</protein>
<dbReference type="EMBL" id="FOUB01000127">
    <property type="protein sequence ID" value="SFN18940.1"/>
    <property type="molecule type" value="Genomic_DNA"/>
</dbReference>